<feature type="domain" description="RNA polymerase sigma-70" evidence="7">
    <location>
        <begin position="227"/>
        <end position="253"/>
    </location>
</feature>
<keyword evidence="3 5" id="KW-0238">DNA-binding</keyword>
<dbReference type="EMBL" id="JBHSEF010000011">
    <property type="protein sequence ID" value="MFC4354380.1"/>
    <property type="molecule type" value="Genomic_DNA"/>
</dbReference>
<dbReference type="Proteomes" id="UP001595733">
    <property type="component" value="Unassembled WGS sequence"/>
</dbReference>
<dbReference type="Pfam" id="PF04545">
    <property type="entry name" value="Sigma70_r4"/>
    <property type="match status" value="1"/>
</dbReference>
<gene>
    <name evidence="8" type="ORF">ACFO0S_04730</name>
</gene>
<keyword evidence="2 5" id="KW-0731">Sigma factor</keyword>
<evidence type="ECO:0000259" key="6">
    <source>
        <dbReference type="PROSITE" id="PS00715"/>
    </source>
</evidence>
<dbReference type="NCBIfam" id="TIGR02937">
    <property type="entry name" value="sigma70-ECF"/>
    <property type="match status" value="1"/>
</dbReference>
<sequence>MSGVKVKIAGIDTASLPIVSHEHMMDIFRRMHKGEEQAKEELVMCNLRLVLSLVQRFSGRGESPEDLFQVGCIGLMKAIQNFDLKHQVRFSTYAVPMIIGEMKRHLREKHPLRIARSLRDTAYKVITMKEQLMKELDHDPTMSDIAKRLGRKEEDLLFALDALHEPMSLHEPMHQESGESVYFLDQLKDTSTSEELWTTFFMLKERLRHLSSRQLQIIQERIYHGATQVELAKRYNLSQAQVSRLEKSAFAFLRHEMND</sequence>
<dbReference type="PANTHER" id="PTHR30603">
    <property type="entry name" value="RNA POLYMERASE SIGMA FACTOR RPO"/>
    <property type="match status" value="1"/>
</dbReference>
<dbReference type="RefSeq" id="WP_378140663.1">
    <property type="nucleotide sequence ID" value="NZ_JBHSEF010000011.1"/>
</dbReference>
<evidence type="ECO:0000256" key="4">
    <source>
        <dbReference type="ARBA" id="ARBA00023163"/>
    </source>
</evidence>
<evidence type="ECO:0000256" key="5">
    <source>
        <dbReference type="RuleBase" id="RU362124"/>
    </source>
</evidence>
<dbReference type="InterPro" id="IPR050239">
    <property type="entry name" value="Sigma-70_RNA_pol_init_factors"/>
</dbReference>
<dbReference type="InterPro" id="IPR007630">
    <property type="entry name" value="RNA_pol_sigma70_r4"/>
</dbReference>
<evidence type="ECO:0000259" key="7">
    <source>
        <dbReference type="PROSITE" id="PS00716"/>
    </source>
</evidence>
<evidence type="ECO:0000256" key="1">
    <source>
        <dbReference type="ARBA" id="ARBA00023015"/>
    </source>
</evidence>
<comment type="similarity">
    <text evidence="5">Belongs to the sigma-70 factor family.</text>
</comment>
<organism evidence="8 9">
    <name type="scientific">Chryseomicrobium palamuruense</name>
    <dbReference type="NCBI Taxonomy" id="682973"/>
    <lineage>
        <taxon>Bacteria</taxon>
        <taxon>Bacillati</taxon>
        <taxon>Bacillota</taxon>
        <taxon>Bacilli</taxon>
        <taxon>Bacillales</taxon>
        <taxon>Caryophanaceae</taxon>
        <taxon>Chryseomicrobium</taxon>
    </lineage>
</organism>
<keyword evidence="4 5" id="KW-0804">Transcription</keyword>
<evidence type="ECO:0000313" key="8">
    <source>
        <dbReference type="EMBL" id="MFC4354380.1"/>
    </source>
</evidence>
<dbReference type="PROSITE" id="PS00715">
    <property type="entry name" value="SIGMA70_1"/>
    <property type="match status" value="1"/>
</dbReference>
<dbReference type="Gene3D" id="1.20.120.1810">
    <property type="match status" value="1"/>
</dbReference>
<keyword evidence="1 5" id="KW-0805">Transcription regulation</keyword>
<proteinExistence type="inferred from homology"/>
<dbReference type="PROSITE" id="PS00716">
    <property type="entry name" value="SIGMA70_2"/>
    <property type="match status" value="1"/>
</dbReference>
<evidence type="ECO:0000256" key="3">
    <source>
        <dbReference type="ARBA" id="ARBA00023125"/>
    </source>
</evidence>
<reference evidence="9" key="1">
    <citation type="journal article" date="2019" name="Int. J. Syst. Evol. Microbiol.">
        <title>The Global Catalogue of Microorganisms (GCM) 10K type strain sequencing project: providing services to taxonomists for standard genome sequencing and annotation.</title>
        <authorList>
            <consortium name="The Broad Institute Genomics Platform"/>
            <consortium name="The Broad Institute Genome Sequencing Center for Infectious Disease"/>
            <person name="Wu L."/>
            <person name="Ma J."/>
        </authorList>
    </citation>
    <scope>NUCLEOTIDE SEQUENCE [LARGE SCALE GENOMIC DNA]</scope>
    <source>
        <strain evidence="9">CCUG 50353</strain>
    </source>
</reference>
<dbReference type="Pfam" id="PF04539">
    <property type="entry name" value="Sigma70_r3"/>
    <property type="match status" value="1"/>
</dbReference>
<feature type="domain" description="RNA polymerase sigma-70" evidence="6">
    <location>
        <begin position="66"/>
        <end position="79"/>
    </location>
</feature>
<dbReference type="PRINTS" id="PR00046">
    <property type="entry name" value="SIGMA70FCT"/>
</dbReference>
<keyword evidence="9" id="KW-1185">Reference proteome</keyword>
<dbReference type="Pfam" id="PF04542">
    <property type="entry name" value="Sigma70_r2"/>
    <property type="match status" value="1"/>
</dbReference>
<protein>
    <recommendedName>
        <fullName evidence="5">RNA polymerase sigma factor</fullName>
    </recommendedName>
</protein>
<dbReference type="InterPro" id="IPR014284">
    <property type="entry name" value="RNA_pol_sigma-70_dom"/>
</dbReference>
<evidence type="ECO:0000256" key="2">
    <source>
        <dbReference type="ARBA" id="ARBA00023082"/>
    </source>
</evidence>
<dbReference type="InterPro" id="IPR007624">
    <property type="entry name" value="RNA_pol_sigma70_r3"/>
</dbReference>
<dbReference type="InterPro" id="IPR013324">
    <property type="entry name" value="RNA_pol_sigma_r3/r4-like"/>
</dbReference>
<dbReference type="InterPro" id="IPR007627">
    <property type="entry name" value="RNA_pol_sigma70_r2"/>
</dbReference>
<dbReference type="SUPFAM" id="SSF88946">
    <property type="entry name" value="Sigma2 domain of RNA polymerase sigma factors"/>
    <property type="match status" value="1"/>
</dbReference>
<accession>A0ABV8USZ5</accession>
<dbReference type="SUPFAM" id="SSF88659">
    <property type="entry name" value="Sigma3 and sigma4 domains of RNA polymerase sigma factors"/>
    <property type="match status" value="2"/>
</dbReference>
<name>A0ABV8USZ5_9BACL</name>
<comment type="caution">
    <text evidence="8">The sequence shown here is derived from an EMBL/GenBank/DDBJ whole genome shotgun (WGS) entry which is preliminary data.</text>
</comment>
<dbReference type="InterPro" id="IPR000943">
    <property type="entry name" value="RNA_pol_sigma70"/>
</dbReference>
<dbReference type="Gene3D" id="1.20.140.160">
    <property type="match status" value="1"/>
</dbReference>
<dbReference type="InterPro" id="IPR013325">
    <property type="entry name" value="RNA_pol_sigma_r2"/>
</dbReference>
<comment type="function">
    <text evidence="5">Sigma factors are initiation factors that promote the attachment of RNA polymerase to specific initiation sites and are then released.</text>
</comment>
<evidence type="ECO:0000313" key="9">
    <source>
        <dbReference type="Proteomes" id="UP001595733"/>
    </source>
</evidence>
<dbReference type="PANTHER" id="PTHR30603:SF17">
    <property type="entry name" value="RNA POLYMERASE SIGMA-G FACTOR"/>
    <property type="match status" value="1"/>
</dbReference>